<dbReference type="GO" id="GO:0016805">
    <property type="term" value="F:dipeptidase activity"/>
    <property type="evidence" value="ECO:0007669"/>
    <property type="project" value="InterPro"/>
</dbReference>
<sequence>MKRNNFVKTGILILSISLIPIQALLAQEDKNEYKESCTSIMVGKDASTDGSVMTSHTCDAYYRTWLEFVPAKENEPGTKHPIYWGTMHTHTAWSREKLEFKGEIPEADKTFAYLNTAYPCLNEKQLAIGETTFGGRGELRNKEGLFLIEELERIALQRCTTARHAIKLIYELIKEHGYADGGECITIADPKEVWQMEILGEGPDKIGGVWAAQRIPDDHVGIAANICRIGEIDLKDTDNFMASENVFKVAKKMKF</sequence>
<gene>
    <name evidence="1" type="ORF">S12H4_40915</name>
</gene>
<dbReference type="PANTHER" id="PTHR12994:SF17">
    <property type="entry name" value="LD30995P"/>
    <property type="match status" value="1"/>
</dbReference>
<evidence type="ECO:0000313" key="1">
    <source>
        <dbReference type="EMBL" id="GAI96960.1"/>
    </source>
</evidence>
<dbReference type="AlphaFoldDB" id="X1UAU3"/>
<protein>
    <recommendedName>
        <fullName evidence="2">Dipeptidase</fullName>
    </recommendedName>
</protein>
<dbReference type="Pfam" id="PF03577">
    <property type="entry name" value="Peptidase_C69"/>
    <property type="match status" value="1"/>
</dbReference>
<dbReference type="InterPro" id="IPR005322">
    <property type="entry name" value="Peptidase_C69"/>
</dbReference>
<dbReference type="GO" id="GO:0070004">
    <property type="term" value="F:cysteine-type exopeptidase activity"/>
    <property type="evidence" value="ECO:0007669"/>
    <property type="project" value="InterPro"/>
</dbReference>
<evidence type="ECO:0008006" key="2">
    <source>
        <dbReference type="Google" id="ProtNLM"/>
    </source>
</evidence>
<reference evidence="1" key="1">
    <citation type="journal article" date="2014" name="Front. Microbiol.">
        <title>High frequency of phylogenetically diverse reductive dehalogenase-homologous genes in deep subseafloor sedimentary metagenomes.</title>
        <authorList>
            <person name="Kawai M."/>
            <person name="Futagami T."/>
            <person name="Toyoda A."/>
            <person name="Takaki Y."/>
            <person name="Nishi S."/>
            <person name="Hori S."/>
            <person name="Arai W."/>
            <person name="Tsubouchi T."/>
            <person name="Morono Y."/>
            <person name="Uchiyama I."/>
            <person name="Ito T."/>
            <person name="Fujiyama A."/>
            <person name="Inagaki F."/>
            <person name="Takami H."/>
        </authorList>
    </citation>
    <scope>NUCLEOTIDE SEQUENCE</scope>
    <source>
        <strain evidence="1">Expedition CK06-06</strain>
    </source>
</reference>
<dbReference type="GO" id="GO:0006508">
    <property type="term" value="P:proteolysis"/>
    <property type="evidence" value="ECO:0007669"/>
    <property type="project" value="InterPro"/>
</dbReference>
<name>X1UAU3_9ZZZZ</name>
<dbReference type="EMBL" id="BARW01024881">
    <property type="protein sequence ID" value="GAI96960.1"/>
    <property type="molecule type" value="Genomic_DNA"/>
</dbReference>
<dbReference type="PANTHER" id="PTHR12994">
    <property type="entry name" value="SECERNIN"/>
    <property type="match status" value="1"/>
</dbReference>
<accession>X1UAU3</accession>
<proteinExistence type="predicted"/>
<comment type="caution">
    <text evidence="1">The sequence shown here is derived from an EMBL/GenBank/DDBJ whole genome shotgun (WGS) entry which is preliminary data.</text>
</comment>
<organism evidence="1">
    <name type="scientific">marine sediment metagenome</name>
    <dbReference type="NCBI Taxonomy" id="412755"/>
    <lineage>
        <taxon>unclassified sequences</taxon>
        <taxon>metagenomes</taxon>
        <taxon>ecological metagenomes</taxon>
    </lineage>
</organism>
<dbReference type="Gene3D" id="3.60.60.10">
    <property type="entry name" value="Penicillin V Acylase, Chain A"/>
    <property type="match status" value="1"/>
</dbReference>